<evidence type="ECO:0000313" key="2">
    <source>
        <dbReference type="Proteomes" id="UP001469749"/>
    </source>
</evidence>
<gene>
    <name evidence="1" type="ORF">WMO25_06785</name>
</gene>
<dbReference type="EMBL" id="JBBMEK010000062">
    <property type="protein sequence ID" value="MEQ2364801.1"/>
    <property type="molecule type" value="Genomic_DNA"/>
</dbReference>
<comment type="caution">
    <text evidence="1">The sequence shown here is derived from an EMBL/GenBank/DDBJ whole genome shotgun (WGS) entry which is preliminary data.</text>
</comment>
<name>A0ABV1B5J7_9FIRM</name>
<sequence length="103" mass="12030">MLGLMKFKKLFWKKYDEYDKLDELDHEFIAGFTKKEIIRMIQNMSDEELDKAFADISAFTDCSKQSIILLDENKKEIPLQKNVHMMCEKLAEGCGNIVLTFDA</sequence>
<evidence type="ECO:0000313" key="1">
    <source>
        <dbReference type="EMBL" id="MEQ2364801.1"/>
    </source>
</evidence>
<protein>
    <submittedName>
        <fullName evidence="1">Uncharacterized protein</fullName>
    </submittedName>
</protein>
<keyword evidence="2" id="KW-1185">Reference proteome</keyword>
<accession>A0ABV1B5J7</accession>
<dbReference type="Proteomes" id="UP001469749">
    <property type="component" value="Unassembled WGS sequence"/>
</dbReference>
<reference evidence="1 2" key="1">
    <citation type="submission" date="2024-03" db="EMBL/GenBank/DDBJ databases">
        <title>Human intestinal bacterial collection.</title>
        <authorList>
            <person name="Pauvert C."/>
            <person name="Hitch T.C.A."/>
            <person name="Clavel T."/>
        </authorList>
    </citation>
    <scope>NUCLEOTIDE SEQUENCE [LARGE SCALE GENOMIC DNA]</scope>
    <source>
        <strain evidence="1 2">CLA-AA-H190</strain>
    </source>
</reference>
<proteinExistence type="predicted"/>
<organism evidence="1 2">
    <name type="scientific">Coprococcus intestinihominis</name>
    <dbReference type="NCBI Taxonomy" id="3133154"/>
    <lineage>
        <taxon>Bacteria</taxon>
        <taxon>Bacillati</taxon>
        <taxon>Bacillota</taxon>
        <taxon>Clostridia</taxon>
        <taxon>Lachnospirales</taxon>
        <taxon>Lachnospiraceae</taxon>
        <taxon>Coprococcus</taxon>
    </lineage>
</organism>
<dbReference type="RefSeq" id="WP_349084705.1">
    <property type="nucleotide sequence ID" value="NZ_JBBMEK010000062.1"/>
</dbReference>